<dbReference type="RefSeq" id="WP_253854348.1">
    <property type="nucleotide sequence ID" value="NZ_BAAALM010000002.1"/>
</dbReference>
<dbReference type="EMBL" id="BAAALM010000002">
    <property type="protein sequence ID" value="GAA1192787.1"/>
    <property type="molecule type" value="Genomic_DNA"/>
</dbReference>
<dbReference type="InterPro" id="IPR051704">
    <property type="entry name" value="FAD_aromatic-hydroxylase"/>
</dbReference>
<dbReference type="Gene3D" id="3.30.9.10">
    <property type="entry name" value="D-Amino Acid Oxidase, subunit A, domain 2"/>
    <property type="match status" value="1"/>
</dbReference>
<keyword evidence="2" id="KW-1185">Reference proteome</keyword>
<comment type="caution">
    <text evidence="1">The sequence shown here is derived from an EMBL/GenBank/DDBJ whole genome shotgun (WGS) entry which is preliminary data.</text>
</comment>
<dbReference type="InterPro" id="IPR036188">
    <property type="entry name" value="FAD/NAD-bd_sf"/>
</dbReference>
<gene>
    <name evidence="1" type="ORF">GCM10009675_04160</name>
</gene>
<evidence type="ECO:0000313" key="1">
    <source>
        <dbReference type="EMBL" id="GAA1192787.1"/>
    </source>
</evidence>
<organism evidence="1 2">
    <name type="scientific">Prauserella alba</name>
    <dbReference type="NCBI Taxonomy" id="176898"/>
    <lineage>
        <taxon>Bacteria</taxon>
        <taxon>Bacillati</taxon>
        <taxon>Actinomycetota</taxon>
        <taxon>Actinomycetes</taxon>
        <taxon>Pseudonocardiales</taxon>
        <taxon>Pseudonocardiaceae</taxon>
        <taxon>Prauserella</taxon>
    </lineage>
</organism>
<evidence type="ECO:0000313" key="2">
    <source>
        <dbReference type="Proteomes" id="UP001500467"/>
    </source>
</evidence>
<dbReference type="Gene3D" id="3.50.50.60">
    <property type="entry name" value="FAD/NAD(P)-binding domain"/>
    <property type="match status" value="1"/>
</dbReference>
<evidence type="ECO:0008006" key="3">
    <source>
        <dbReference type="Google" id="ProtNLM"/>
    </source>
</evidence>
<dbReference type="PANTHER" id="PTHR46865">
    <property type="entry name" value="OXIDOREDUCTASE-RELATED"/>
    <property type="match status" value="1"/>
</dbReference>
<reference evidence="1 2" key="1">
    <citation type="journal article" date="2019" name="Int. J. Syst. Evol. Microbiol.">
        <title>The Global Catalogue of Microorganisms (GCM) 10K type strain sequencing project: providing services to taxonomists for standard genome sequencing and annotation.</title>
        <authorList>
            <consortium name="The Broad Institute Genomics Platform"/>
            <consortium name="The Broad Institute Genome Sequencing Center for Infectious Disease"/>
            <person name="Wu L."/>
            <person name="Ma J."/>
        </authorList>
    </citation>
    <scope>NUCLEOTIDE SEQUENCE [LARGE SCALE GENOMIC DNA]</scope>
    <source>
        <strain evidence="1 2">JCM 13022</strain>
    </source>
</reference>
<name>A0ABN1V6M7_9PSEU</name>
<proteinExistence type="predicted"/>
<accession>A0ABN1V6M7</accession>
<protein>
    <recommendedName>
        <fullName evidence="3">FAD binding domain-containing protein</fullName>
    </recommendedName>
</protein>
<dbReference type="SUPFAM" id="SSF51905">
    <property type="entry name" value="FAD/NAD(P)-binding domain"/>
    <property type="match status" value="1"/>
</dbReference>
<dbReference type="Proteomes" id="UP001500467">
    <property type="component" value="Unassembled WGS sequence"/>
</dbReference>
<sequence>MVRDLGFRTAAYVFSDPGTARTLGDVLHMLDAPGLQVGAYRVGADRVATATPLPADPRAELHRVYGGLGWTVPHLLDHCPEPANLYYDRVAQVQMSGWSRGRVVLVGDACQAPSLLTGQGAGMALSGAAALADRLHSDDVATALARYEDDLKPVVDRLQADGRAVAEECVPA</sequence>